<dbReference type="Proteomes" id="UP001279734">
    <property type="component" value="Unassembled WGS sequence"/>
</dbReference>
<dbReference type="AlphaFoldDB" id="A0AAD3RZL0"/>
<dbReference type="EMBL" id="BSYO01000003">
    <property type="protein sequence ID" value="GMH01641.1"/>
    <property type="molecule type" value="Genomic_DNA"/>
</dbReference>
<evidence type="ECO:0000256" key="1">
    <source>
        <dbReference type="SAM" id="MobiDB-lite"/>
    </source>
</evidence>
<accession>A0AAD3RZL0</accession>
<gene>
    <name evidence="2" type="ORF">Nepgr_003480</name>
</gene>
<evidence type="ECO:0000313" key="2">
    <source>
        <dbReference type="EMBL" id="GMH01641.1"/>
    </source>
</evidence>
<proteinExistence type="predicted"/>
<feature type="region of interest" description="Disordered" evidence="1">
    <location>
        <begin position="1"/>
        <end position="68"/>
    </location>
</feature>
<feature type="compositionally biased region" description="Polar residues" evidence="1">
    <location>
        <begin position="7"/>
        <end position="23"/>
    </location>
</feature>
<name>A0AAD3RZL0_NEPGR</name>
<organism evidence="2 3">
    <name type="scientific">Nepenthes gracilis</name>
    <name type="common">Slender pitcher plant</name>
    <dbReference type="NCBI Taxonomy" id="150966"/>
    <lineage>
        <taxon>Eukaryota</taxon>
        <taxon>Viridiplantae</taxon>
        <taxon>Streptophyta</taxon>
        <taxon>Embryophyta</taxon>
        <taxon>Tracheophyta</taxon>
        <taxon>Spermatophyta</taxon>
        <taxon>Magnoliopsida</taxon>
        <taxon>eudicotyledons</taxon>
        <taxon>Gunneridae</taxon>
        <taxon>Pentapetalae</taxon>
        <taxon>Caryophyllales</taxon>
        <taxon>Nepenthaceae</taxon>
        <taxon>Nepenthes</taxon>
    </lineage>
</organism>
<reference evidence="2" key="1">
    <citation type="submission" date="2023-05" db="EMBL/GenBank/DDBJ databases">
        <title>Nepenthes gracilis genome sequencing.</title>
        <authorList>
            <person name="Fukushima K."/>
        </authorList>
    </citation>
    <scope>NUCLEOTIDE SEQUENCE</scope>
    <source>
        <strain evidence="2">SING2019-196</strain>
    </source>
</reference>
<feature type="compositionally biased region" description="Basic and acidic residues" evidence="1">
    <location>
        <begin position="24"/>
        <end position="34"/>
    </location>
</feature>
<protein>
    <submittedName>
        <fullName evidence="2">Uncharacterized protein</fullName>
    </submittedName>
</protein>
<sequence length="68" mass="7320">MGCASVGTASSLSAAQNKQNTSDVHLRLERREDELPMGGGILEEGKDRGRGNISALQQSDATRFEENE</sequence>
<evidence type="ECO:0000313" key="3">
    <source>
        <dbReference type="Proteomes" id="UP001279734"/>
    </source>
</evidence>
<keyword evidence="3" id="KW-1185">Reference proteome</keyword>
<comment type="caution">
    <text evidence="2">The sequence shown here is derived from an EMBL/GenBank/DDBJ whole genome shotgun (WGS) entry which is preliminary data.</text>
</comment>